<keyword evidence="18" id="KW-1185">Reference proteome</keyword>
<name>A0ABV0BIN6_9HYPH</name>
<evidence type="ECO:0000256" key="7">
    <source>
        <dbReference type="ARBA" id="ARBA00023136"/>
    </source>
</evidence>
<dbReference type="Pfam" id="PF13145">
    <property type="entry name" value="Rotamase_2"/>
    <property type="match status" value="1"/>
</dbReference>
<dbReference type="Proteomes" id="UP001418637">
    <property type="component" value="Unassembled WGS sequence"/>
</dbReference>
<dbReference type="Pfam" id="PF13624">
    <property type="entry name" value="SurA_N_3"/>
    <property type="match status" value="1"/>
</dbReference>
<proteinExistence type="inferred from homology"/>
<evidence type="ECO:0000256" key="2">
    <source>
        <dbReference type="ARBA" id="ARBA00018370"/>
    </source>
</evidence>
<dbReference type="InterPro" id="IPR046357">
    <property type="entry name" value="PPIase_dom_sf"/>
</dbReference>
<sequence length="631" mass="69256">MLEGLRKAQQNWLGKIIISFLFGILIISFAMVFVTPYLQTTAPDTVVKAGKRTVSFAEYQTAFNQQQRVLQERLGKQLSPTEARAMQLDRQVLSQLASQAVLDETGRVMGLAISDDMVRQAIYSIPAFQQTNGFNAEAFKRYLDTANMTESGFIQNFRSELMRNQIISTLSSGLTMPEAMQQLSFRLFHEKRNVSYYVLNNAAAGEIPAPTNEQLQTAYDANKAQFRAPEYRSFDAIAVLPDTLPSLAPVTDEDVRKAYEASKTTQSADAEYRTIQQIIFADADEAKDAQDRLNSGKATFDSLAKEKNIAPEALSIGSLQKSDIFDPKVADAAFSLEKGKVSAVVDGSLGPAILRVTDIKTGFDAVKDKIKTNLVRSRAENQISDMRDFIEDATAMGRSLPDVAKEKNLQLIQIKAVDKAGLDTDGKQVEGLPDASRLIQAVFASDIGVDNTALSTDNGGYIWYHVTNVIASRDRTLDEIRPQITDIWKQGEIDTRLSKIADEQLANIKSVDDLKKQAATIKAEVKSAQDLVRTSTAPADIGANGLRQIFATPVNKATFVTGPNGKVIFVVTAATVPEFKKFDQDVEQLSNQLSVGLGDDLLVEFINRAQKEIGVVVNQNVADRLFGGNGE</sequence>
<evidence type="ECO:0000256" key="3">
    <source>
        <dbReference type="ARBA" id="ARBA00022475"/>
    </source>
</evidence>
<dbReference type="SUPFAM" id="SSF109998">
    <property type="entry name" value="Triger factor/SurA peptide-binding domain-like"/>
    <property type="match status" value="1"/>
</dbReference>
<keyword evidence="6 15" id="KW-1133">Transmembrane helix</keyword>
<dbReference type="PANTHER" id="PTHR47529">
    <property type="entry name" value="PEPTIDYL-PROLYL CIS-TRANS ISOMERASE D"/>
    <property type="match status" value="1"/>
</dbReference>
<keyword evidence="4" id="KW-0997">Cell inner membrane</keyword>
<keyword evidence="14" id="KW-0413">Isomerase</keyword>
<protein>
    <recommendedName>
        <fullName evidence="2">Parvulin-like PPIase</fullName>
    </recommendedName>
    <alternativeName>
        <fullName evidence="9">Peptidyl-prolyl cis-trans isomerase plp</fullName>
    </alternativeName>
    <alternativeName>
        <fullName evidence="12">Periplasmic chaperone PpiD</fullName>
    </alternativeName>
    <alternativeName>
        <fullName evidence="13">Periplasmic folding chaperone</fullName>
    </alternativeName>
    <alternativeName>
        <fullName evidence="10">Rotamase plp</fullName>
    </alternativeName>
</protein>
<reference evidence="17 18" key="1">
    <citation type="submission" date="2024-04" db="EMBL/GenBank/DDBJ databases">
        <title>A novel species isolated from cricket.</title>
        <authorList>
            <person name="Wang H.-C."/>
        </authorList>
    </citation>
    <scope>NUCLEOTIDE SEQUENCE [LARGE SCALE GENOMIC DNA]</scope>
    <source>
        <strain evidence="17 18">WL0021</strain>
    </source>
</reference>
<keyword evidence="14" id="KW-0697">Rotamase</keyword>
<evidence type="ECO:0000256" key="11">
    <source>
        <dbReference type="ARBA" id="ARBA00038408"/>
    </source>
</evidence>
<feature type="transmembrane region" description="Helical" evidence="15">
    <location>
        <begin position="12"/>
        <end position="38"/>
    </location>
</feature>
<organism evidence="17 18">
    <name type="scientific">Hohaiivirga grylli</name>
    <dbReference type="NCBI Taxonomy" id="3133970"/>
    <lineage>
        <taxon>Bacteria</taxon>
        <taxon>Pseudomonadati</taxon>
        <taxon>Pseudomonadota</taxon>
        <taxon>Alphaproteobacteria</taxon>
        <taxon>Hyphomicrobiales</taxon>
        <taxon>Methylobacteriaceae</taxon>
        <taxon>Hohaiivirga</taxon>
    </lineage>
</organism>
<evidence type="ECO:0000256" key="10">
    <source>
        <dbReference type="ARBA" id="ARBA00031484"/>
    </source>
</evidence>
<dbReference type="SUPFAM" id="SSF54534">
    <property type="entry name" value="FKBP-like"/>
    <property type="match status" value="1"/>
</dbReference>
<evidence type="ECO:0000256" key="5">
    <source>
        <dbReference type="ARBA" id="ARBA00022692"/>
    </source>
</evidence>
<dbReference type="InterPro" id="IPR000297">
    <property type="entry name" value="PPIase_PpiC"/>
</dbReference>
<keyword evidence="7 15" id="KW-0472">Membrane</keyword>
<comment type="similarity">
    <text evidence="11">Belongs to the PpiD chaperone family.</text>
</comment>
<dbReference type="Gene3D" id="3.10.50.40">
    <property type="match status" value="1"/>
</dbReference>
<dbReference type="InterPro" id="IPR052029">
    <property type="entry name" value="PpiD_chaperone"/>
</dbReference>
<dbReference type="Gene3D" id="1.10.4030.10">
    <property type="entry name" value="Porin chaperone SurA, peptide-binding domain"/>
    <property type="match status" value="1"/>
</dbReference>
<dbReference type="EMBL" id="JBBYXI010000002">
    <property type="protein sequence ID" value="MEN3930813.1"/>
    <property type="molecule type" value="Genomic_DNA"/>
</dbReference>
<evidence type="ECO:0000256" key="13">
    <source>
        <dbReference type="ARBA" id="ARBA00042775"/>
    </source>
</evidence>
<evidence type="ECO:0000256" key="12">
    <source>
        <dbReference type="ARBA" id="ARBA00040743"/>
    </source>
</evidence>
<keyword evidence="5 15" id="KW-0812">Transmembrane</keyword>
<dbReference type="PROSITE" id="PS50198">
    <property type="entry name" value="PPIC_PPIASE_2"/>
    <property type="match status" value="1"/>
</dbReference>
<accession>A0ABV0BIN6</accession>
<evidence type="ECO:0000256" key="8">
    <source>
        <dbReference type="ARBA" id="ARBA00023186"/>
    </source>
</evidence>
<evidence type="ECO:0000313" key="18">
    <source>
        <dbReference type="Proteomes" id="UP001418637"/>
    </source>
</evidence>
<feature type="domain" description="PpiC" evidence="16">
    <location>
        <begin position="270"/>
        <end position="358"/>
    </location>
</feature>
<keyword evidence="3" id="KW-1003">Cell membrane</keyword>
<evidence type="ECO:0000256" key="4">
    <source>
        <dbReference type="ARBA" id="ARBA00022519"/>
    </source>
</evidence>
<evidence type="ECO:0000259" key="16">
    <source>
        <dbReference type="PROSITE" id="PS50198"/>
    </source>
</evidence>
<evidence type="ECO:0000256" key="15">
    <source>
        <dbReference type="SAM" id="Phobius"/>
    </source>
</evidence>
<dbReference type="PANTHER" id="PTHR47529:SF1">
    <property type="entry name" value="PERIPLASMIC CHAPERONE PPID"/>
    <property type="match status" value="1"/>
</dbReference>
<evidence type="ECO:0000256" key="1">
    <source>
        <dbReference type="ARBA" id="ARBA00004382"/>
    </source>
</evidence>
<evidence type="ECO:0000256" key="6">
    <source>
        <dbReference type="ARBA" id="ARBA00022989"/>
    </source>
</evidence>
<gene>
    <name evidence="17" type="ORF">WJT86_07040</name>
</gene>
<comment type="subcellular location">
    <subcellularLocation>
        <location evidence="1">Cell inner membrane</location>
        <topology evidence="1">Single-pass type II membrane protein</topology>
        <orientation evidence="1">Periplasmic side</orientation>
    </subcellularLocation>
</comment>
<evidence type="ECO:0000256" key="14">
    <source>
        <dbReference type="PROSITE-ProRule" id="PRU00278"/>
    </source>
</evidence>
<comment type="caution">
    <text evidence="17">The sequence shown here is derived from an EMBL/GenBank/DDBJ whole genome shotgun (WGS) entry which is preliminary data.</text>
</comment>
<evidence type="ECO:0000256" key="9">
    <source>
        <dbReference type="ARBA" id="ARBA00030642"/>
    </source>
</evidence>
<dbReference type="RefSeq" id="WP_346336838.1">
    <property type="nucleotide sequence ID" value="NZ_JBBYXI010000002.1"/>
</dbReference>
<keyword evidence="8" id="KW-0143">Chaperone</keyword>
<evidence type="ECO:0000313" key="17">
    <source>
        <dbReference type="EMBL" id="MEN3930813.1"/>
    </source>
</evidence>
<dbReference type="InterPro" id="IPR027304">
    <property type="entry name" value="Trigger_fact/SurA_dom_sf"/>
</dbReference>